<name>A0AAN0T823_HEYCO</name>
<dbReference type="Proteomes" id="UP000032024">
    <property type="component" value="Chromosome"/>
</dbReference>
<proteinExistence type="predicted"/>
<organism evidence="1 2">
    <name type="scientific">Heyndrickxia coagulans</name>
    <name type="common">Weizmannia coagulans</name>
    <dbReference type="NCBI Taxonomy" id="1398"/>
    <lineage>
        <taxon>Bacteria</taxon>
        <taxon>Bacillati</taxon>
        <taxon>Bacillota</taxon>
        <taxon>Bacilli</taxon>
        <taxon>Bacillales</taxon>
        <taxon>Bacillaceae</taxon>
        <taxon>Heyndrickxia</taxon>
    </lineage>
</organism>
<gene>
    <name evidence="1" type="ORF">SB48_HM08orf06070</name>
</gene>
<reference evidence="2" key="1">
    <citation type="submission" date="2015-01" db="EMBL/GenBank/DDBJ databases">
        <title>Comparative genome analysis of Bacillus coagulans HM-08, Clostridium butyricum HM-68, Bacillus subtilis HM-66 and Bacillus paralicheniformis BL-09.</title>
        <authorList>
            <person name="Zhang H."/>
        </authorList>
    </citation>
    <scope>NUCLEOTIDE SEQUENCE [LARGE SCALE GENOMIC DNA]</scope>
    <source>
        <strain evidence="2">HM-08</strain>
    </source>
</reference>
<keyword evidence="2" id="KW-1185">Reference proteome</keyword>
<dbReference type="EMBL" id="CP010525">
    <property type="protein sequence ID" value="AJO24612.1"/>
    <property type="molecule type" value="Genomic_DNA"/>
</dbReference>
<evidence type="ECO:0000313" key="1">
    <source>
        <dbReference type="EMBL" id="AJO24612.1"/>
    </source>
</evidence>
<protein>
    <submittedName>
        <fullName evidence="1">Uncharacterized protein</fullName>
    </submittedName>
</protein>
<evidence type="ECO:0000313" key="2">
    <source>
        <dbReference type="Proteomes" id="UP000032024"/>
    </source>
</evidence>
<sequence length="38" mass="4123">MPSAAAEIVYGDSSNAPRLIAEARGMDVKCFPLFYAEM</sequence>
<accession>A0AAN0T823</accession>
<dbReference type="AlphaFoldDB" id="A0AAN0T823"/>